<sequence length="103" mass="11921">MLNTTTYLHARPSRCCYIYFRFGYIHCTASKQYIIQLIPQGVRGIYPSTFSNSQSGQTILILYQREHVLAAGALVYWCRDGVGDFEISFNRKLYSEHVVPCWS</sequence>
<evidence type="ECO:0000313" key="1">
    <source>
        <dbReference type="EMBL" id="KAI3935858.1"/>
    </source>
</evidence>
<protein>
    <submittedName>
        <fullName evidence="1">Uncharacterized protein</fullName>
    </submittedName>
</protein>
<keyword evidence="2" id="KW-1185">Reference proteome</keyword>
<accession>A0AAD4T3Z4</accession>
<reference evidence="1" key="1">
    <citation type="submission" date="2022-04" db="EMBL/GenBank/DDBJ databases">
        <title>A functionally conserved STORR gene fusion in Papaver species that diverged 16.8 million years ago.</title>
        <authorList>
            <person name="Catania T."/>
        </authorList>
    </citation>
    <scope>NUCLEOTIDE SEQUENCE</scope>
    <source>
        <strain evidence="1">S-188037</strain>
    </source>
</reference>
<organism evidence="1 2">
    <name type="scientific">Papaver atlanticum</name>
    <dbReference type="NCBI Taxonomy" id="357466"/>
    <lineage>
        <taxon>Eukaryota</taxon>
        <taxon>Viridiplantae</taxon>
        <taxon>Streptophyta</taxon>
        <taxon>Embryophyta</taxon>
        <taxon>Tracheophyta</taxon>
        <taxon>Spermatophyta</taxon>
        <taxon>Magnoliopsida</taxon>
        <taxon>Ranunculales</taxon>
        <taxon>Papaveraceae</taxon>
        <taxon>Papaveroideae</taxon>
        <taxon>Papaver</taxon>
    </lineage>
</organism>
<comment type="caution">
    <text evidence="1">The sequence shown here is derived from an EMBL/GenBank/DDBJ whole genome shotgun (WGS) entry which is preliminary data.</text>
</comment>
<dbReference type="Proteomes" id="UP001202328">
    <property type="component" value="Unassembled WGS sequence"/>
</dbReference>
<name>A0AAD4T3Z4_9MAGN</name>
<proteinExistence type="predicted"/>
<gene>
    <name evidence="1" type="ORF">MKW98_000642</name>
</gene>
<dbReference type="EMBL" id="JAJJMB010006223">
    <property type="protein sequence ID" value="KAI3935858.1"/>
    <property type="molecule type" value="Genomic_DNA"/>
</dbReference>
<dbReference type="AlphaFoldDB" id="A0AAD4T3Z4"/>
<evidence type="ECO:0000313" key="2">
    <source>
        <dbReference type="Proteomes" id="UP001202328"/>
    </source>
</evidence>